<dbReference type="InterPro" id="IPR003689">
    <property type="entry name" value="ZIP"/>
</dbReference>
<protein>
    <recommendedName>
        <fullName evidence="8">Zinc permease</fullName>
    </recommendedName>
</protein>
<dbReference type="GO" id="GO:0046873">
    <property type="term" value="F:metal ion transmembrane transporter activity"/>
    <property type="evidence" value="ECO:0007669"/>
    <property type="project" value="InterPro"/>
</dbReference>
<comment type="caution">
    <text evidence="6">The sequence shown here is derived from an EMBL/GenBank/DDBJ whole genome shotgun (WGS) entry which is preliminary data.</text>
</comment>
<evidence type="ECO:0000256" key="2">
    <source>
        <dbReference type="ARBA" id="ARBA00022692"/>
    </source>
</evidence>
<evidence type="ECO:0000256" key="3">
    <source>
        <dbReference type="ARBA" id="ARBA00022989"/>
    </source>
</evidence>
<dbReference type="GO" id="GO:0016020">
    <property type="term" value="C:membrane"/>
    <property type="evidence" value="ECO:0007669"/>
    <property type="project" value="UniProtKB-SubCell"/>
</dbReference>
<accession>A0A2R6B1F7</accession>
<evidence type="ECO:0000256" key="4">
    <source>
        <dbReference type="ARBA" id="ARBA00023136"/>
    </source>
</evidence>
<feature type="transmembrane region" description="Helical" evidence="5">
    <location>
        <begin position="73"/>
        <end position="91"/>
    </location>
</feature>
<feature type="transmembrane region" description="Helical" evidence="5">
    <location>
        <begin position="170"/>
        <end position="191"/>
    </location>
</feature>
<dbReference type="Pfam" id="PF02535">
    <property type="entry name" value="Zip"/>
    <property type="match status" value="1"/>
</dbReference>
<feature type="transmembrane region" description="Helical" evidence="5">
    <location>
        <begin position="6"/>
        <end position="28"/>
    </location>
</feature>
<gene>
    <name evidence="6" type="ORF">B9Q03_01040</name>
</gene>
<reference evidence="6 7" key="1">
    <citation type="submission" date="2017-04" db="EMBL/GenBank/DDBJ databases">
        <title>Novel microbial lineages endemic to geothermal iron-oxide mats fill important gaps in the evolutionary history of Archaea.</title>
        <authorList>
            <person name="Jay Z.J."/>
            <person name="Beam J.P."/>
            <person name="Dlakic M."/>
            <person name="Rusch D.B."/>
            <person name="Kozubal M.A."/>
            <person name="Inskeep W.P."/>
        </authorList>
    </citation>
    <scope>NUCLEOTIDE SEQUENCE [LARGE SCALE GENOMIC DNA]</scope>
    <source>
        <strain evidence="6">OSP_D</strain>
    </source>
</reference>
<evidence type="ECO:0000256" key="1">
    <source>
        <dbReference type="ARBA" id="ARBA00004141"/>
    </source>
</evidence>
<feature type="transmembrane region" description="Helical" evidence="5">
    <location>
        <begin position="197"/>
        <end position="220"/>
    </location>
</feature>
<dbReference type="EMBL" id="NEXE01000004">
    <property type="protein sequence ID" value="PSN92426.1"/>
    <property type="molecule type" value="Genomic_DNA"/>
</dbReference>
<keyword evidence="2 5" id="KW-0812">Transmembrane</keyword>
<evidence type="ECO:0000313" key="6">
    <source>
        <dbReference type="EMBL" id="PSN92426.1"/>
    </source>
</evidence>
<feature type="transmembrane region" description="Helical" evidence="5">
    <location>
        <begin position="227"/>
        <end position="249"/>
    </location>
</feature>
<proteinExistence type="predicted"/>
<comment type="subcellular location">
    <subcellularLocation>
        <location evidence="1">Membrane</location>
        <topology evidence="1">Multi-pass membrane protein</topology>
    </subcellularLocation>
</comment>
<dbReference type="AlphaFoldDB" id="A0A2R6B1F7"/>
<evidence type="ECO:0000313" key="7">
    <source>
        <dbReference type="Proteomes" id="UP000240322"/>
    </source>
</evidence>
<keyword evidence="4 5" id="KW-0472">Membrane</keyword>
<evidence type="ECO:0008006" key="8">
    <source>
        <dbReference type="Google" id="ProtNLM"/>
    </source>
</evidence>
<feature type="transmembrane region" description="Helical" evidence="5">
    <location>
        <begin position="126"/>
        <end position="149"/>
    </location>
</feature>
<organism evidence="6 7">
    <name type="scientific">Candidatus Marsarchaeota G2 archaeon OSP_D</name>
    <dbReference type="NCBI Taxonomy" id="1978157"/>
    <lineage>
        <taxon>Archaea</taxon>
        <taxon>Candidatus Marsarchaeota</taxon>
        <taxon>Candidatus Marsarchaeota group 2</taxon>
    </lineage>
</organism>
<feature type="transmembrane region" description="Helical" evidence="5">
    <location>
        <begin position="103"/>
        <end position="120"/>
    </location>
</feature>
<keyword evidence="3 5" id="KW-1133">Transmembrane helix</keyword>
<dbReference type="Proteomes" id="UP000240322">
    <property type="component" value="Unassembled WGS sequence"/>
</dbReference>
<name>A0A2R6B1F7_9ARCH</name>
<feature type="transmembrane region" description="Helical" evidence="5">
    <location>
        <begin position="35"/>
        <end position="53"/>
    </location>
</feature>
<sequence length="254" mass="26735">MLELQLLLLGVVAGFTIFIGLPIVMLIGDNDKRKGFLSAMAAGILLFILIEILSDGAEPITTTRNAIHLAEYSTLYLAGFTIGVFSLVAYEDRLLQRMKGQKMEYSMATMTAYGIGLHNFGEGLAIGAAFASGALGLATLLVIGFGTHNTTEGFAVFSPLKKAQMATRRVVELGLLGGGPTLIGTIVGGFFDSSLLTTFLYALAGGSVLYVLITVFSGVLNRSGKKIGFMGLLTGFAIGFLTDLLIVFASNGVL</sequence>
<evidence type="ECO:0000256" key="5">
    <source>
        <dbReference type="SAM" id="Phobius"/>
    </source>
</evidence>